<keyword evidence="4" id="KW-1185">Reference proteome</keyword>
<dbReference type="Proteomes" id="UP000279306">
    <property type="component" value="Chromosome"/>
</dbReference>
<dbReference type="Pfam" id="PF01243">
    <property type="entry name" value="PNPOx_N"/>
    <property type="match status" value="1"/>
</dbReference>
<dbReference type="GO" id="GO:0070967">
    <property type="term" value="F:coenzyme F420 binding"/>
    <property type="evidence" value="ECO:0007669"/>
    <property type="project" value="TreeGrafter"/>
</dbReference>
<dbReference type="SUPFAM" id="SSF50475">
    <property type="entry name" value="FMN-binding split barrel"/>
    <property type="match status" value="1"/>
</dbReference>
<dbReference type="NCBIfam" id="TIGR04023">
    <property type="entry name" value="PPOX_MSMEG_5819"/>
    <property type="match status" value="1"/>
</dbReference>
<dbReference type="KEGG" id="mauu:NCTC10437_04876"/>
<evidence type="ECO:0000313" key="3">
    <source>
        <dbReference type="EMBL" id="VEG57855.1"/>
    </source>
</evidence>
<dbReference type="PANTHER" id="PTHR35176:SF6">
    <property type="entry name" value="HEME OXYGENASE HI_0854-RELATED"/>
    <property type="match status" value="1"/>
</dbReference>
<dbReference type="AlphaFoldDB" id="A0A448IZR7"/>
<dbReference type="InterPro" id="IPR024031">
    <property type="entry name" value="MSMEG_5819/OxyR"/>
</dbReference>
<dbReference type="EMBL" id="LR134356">
    <property type="protein sequence ID" value="VEG57855.1"/>
    <property type="molecule type" value="Genomic_DNA"/>
</dbReference>
<dbReference type="InterPro" id="IPR052019">
    <property type="entry name" value="F420H2_bilvrd_red/Heme_oxyg"/>
</dbReference>
<proteinExistence type="predicted"/>
<organism evidence="3 4">
    <name type="scientific">Mycolicibacterium aurum</name>
    <name type="common">Mycobacterium aurum</name>
    <dbReference type="NCBI Taxonomy" id="1791"/>
    <lineage>
        <taxon>Bacteria</taxon>
        <taxon>Bacillati</taxon>
        <taxon>Actinomycetota</taxon>
        <taxon>Actinomycetes</taxon>
        <taxon>Mycobacteriales</taxon>
        <taxon>Mycobacteriaceae</taxon>
        <taxon>Mycolicibacterium</taxon>
    </lineage>
</organism>
<evidence type="ECO:0000313" key="4">
    <source>
        <dbReference type="Proteomes" id="UP000279306"/>
    </source>
</evidence>
<dbReference type="Gene3D" id="2.30.110.10">
    <property type="entry name" value="Electron Transport, Fmn-binding Protein, Chain A"/>
    <property type="match status" value="1"/>
</dbReference>
<feature type="domain" description="Pyridoxamine 5'-phosphate oxidase N-terminal" evidence="2">
    <location>
        <begin position="9"/>
        <end position="99"/>
    </location>
</feature>
<name>A0A448IZR7_MYCAU</name>
<accession>A0A448IZR7</accession>
<dbReference type="GO" id="GO:0005829">
    <property type="term" value="C:cytosol"/>
    <property type="evidence" value="ECO:0007669"/>
    <property type="project" value="TreeGrafter"/>
</dbReference>
<gene>
    <name evidence="3" type="ORF">NCTC10437_04876</name>
</gene>
<dbReference type="RefSeq" id="WP_048633589.1">
    <property type="nucleotide sequence ID" value="NZ_CVQQ01000012.1"/>
</dbReference>
<dbReference type="PANTHER" id="PTHR35176">
    <property type="entry name" value="HEME OXYGENASE HI_0854-RELATED"/>
    <property type="match status" value="1"/>
</dbReference>
<dbReference type="InterPro" id="IPR012349">
    <property type="entry name" value="Split_barrel_FMN-bd"/>
</dbReference>
<sequence length="152" mass="16715">MTFTAAEIAFMNHADLGRLATIQPDGTPQNSPVGFSYNQELGTIDIGGYEMAKSRKFRNLRSNDKVAFVVDDITSHDPWRVRCLEIRGTAAQAESDGAAIIRVRPQKVISFGIDDQKTEPHDLVVHVRNVDAPARDSGVVGHAEIDQLHPSH</sequence>
<evidence type="ECO:0000256" key="1">
    <source>
        <dbReference type="ARBA" id="ARBA00023002"/>
    </source>
</evidence>
<reference evidence="3 4" key="1">
    <citation type="submission" date="2018-12" db="EMBL/GenBank/DDBJ databases">
        <authorList>
            <consortium name="Pathogen Informatics"/>
        </authorList>
    </citation>
    <scope>NUCLEOTIDE SEQUENCE [LARGE SCALE GENOMIC DNA]</scope>
    <source>
        <strain evidence="3 4">NCTC10437</strain>
    </source>
</reference>
<keyword evidence="1" id="KW-0560">Oxidoreductase</keyword>
<dbReference type="InterPro" id="IPR011576">
    <property type="entry name" value="Pyridox_Oxase_N"/>
</dbReference>
<dbReference type="STRING" id="1791.GCA_001049355_03725"/>
<protein>
    <submittedName>
        <fullName evidence="3">Pyridoxamine 5'-phosphate oxidase-like protein</fullName>
    </submittedName>
</protein>
<dbReference type="GO" id="GO:0016627">
    <property type="term" value="F:oxidoreductase activity, acting on the CH-CH group of donors"/>
    <property type="evidence" value="ECO:0007669"/>
    <property type="project" value="TreeGrafter"/>
</dbReference>
<evidence type="ECO:0000259" key="2">
    <source>
        <dbReference type="Pfam" id="PF01243"/>
    </source>
</evidence>
<dbReference type="OrthoDB" id="3693562at2"/>